<dbReference type="EMBL" id="LR031577">
    <property type="protein sequence ID" value="VDD17878.1"/>
    <property type="molecule type" value="Genomic_DNA"/>
</dbReference>
<evidence type="ECO:0000313" key="2">
    <source>
        <dbReference type="EMBL" id="VDD17878.1"/>
    </source>
</evidence>
<dbReference type="Gramene" id="A10p15780.2_BraZ1">
    <property type="protein sequence ID" value="A10p15780.2_BraZ1.CDS.1"/>
    <property type="gene ID" value="A10g15780.2_BraZ1"/>
</dbReference>
<feature type="non-terminal residue" evidence="2">
    <location>
        <position position="1"/>
    </location>
</feature>
<gene>
    <name evidence="2" type="ORF">BRAA10T43591Z</name>
    <name evidence="1" type="ORF">BRAPAZ1V2_A10P15780.2</name>
</gene>
<sequence length="117" mass="13411">SHGWRGILSGRDLLAINLRKAIGNGESTRIWKDPWLSTLIPVRPVGPAKEEDQDLVVADFLCRGSSEWNIQRIESVLPQYLHEILRIKPNILGEPRLFRLVSITFRSLLRTIWIPCS</sequence>
<dbReference type="EMBL" id="LS974626">
    <property type="protein sequence ID" value="CAG7910332.1"/>
    <property type="molecule type" value="Genomic_DNA"/>
</dbReference>
<organism evidence="2">
    <name type="scientific">Brassica campestris</name>
    <name type="common">Field mustard</name>
    <dbReference type="NCBI Taxonomy" id="3711"/>
    <lineage>
        <taxon>Eukaryota</taxon>
        <taxon>Viridiplantae</taxon>
        <taxon>Streptophyta</taxon>
        <taxon>Embryophyta</taxon>
        <taxon>Tracheophyta</taxon>
        <taxon>Spermatophyta</taxon>
        <taxon>Magnoliopsida</taxon>
        <taxon>eudicotyledons</taxon>
        <taxon>Gunneridae</taxon>
        <taxon>Pentapetalae</taxon>
        <taxon>rosids</taxon>
        <taxon>malvids</taxon>
        <taxon>Brassicales</taxon>
        <taxon>Brassicaceae</taxon>
        <taxon>Brassiceae</taxon>
        <taxon>Brassica</taxon>
    </lineage>
</organism>
<accession>A0A3P6CWA7</accession>
<proteinExistence type="predicted"/>
<feature type="non-terminal residue" evidence="2">
    <location>
        <position position="117"/>
    </location>
</feature>
<dbReference type="AlphaFoldDB" id="A0A3P6CWA7"/>
<evidence type="ECO:0008006" key="3">
    <source>
        <dbReference type="Google" id="ProtNLM"/>
    </source>
</evidence>
<evidence type="ECO:0000313" key="1">
    <source>
        <dbReference type="EMBL" id="CAG7910332.1"/>
    </source>
</evidence>
<dbReference type="Proteomes" id="UP000694005">
    <property type="component" value="Chromosome A10"/>
</dbReference>
<protein>
    <recommendedName>
        <fullName evidence="3">Reverse transcriptase zinc-binding domain-containing protein</fullName>
    </recommendedName>
</protein>
<name>A0A3P6CWA7_BRACM</name>
<reference evidence="2" key="1">
    <citation type="submission" date="2018-11" db="EMBL/GenBank/DDBJ databases">
        <authorList>
            <consortium name="Genoscope - CEA"/>
            <person name="William W."/>
        </authorList>
    </citation>
    <scope>NUCLEOTIDE SEQUENCE</scope>
</reference>